<evidence type="ECO:0000256" key="8">
    <source>
        <dbReference type="PIRSR" id="PIRSR615500-1"/>
    </source>
</evidence>
<evidence type="ECO:0000256" key="2">
    <source>
        <dbReference type="ARBA" id="ARBA00011073"/>
    </source>
</evidence>
<dbReference type="InterPro" id="IPR037045">
    <property type="entry name" value="S8pro/Inhibitor_I9_sf"/>
</dbReference>
<dbReference type="OrthoDB" id="206201at2759"/>
<dbReference type="Pfam" id="PF00082">
    <property type="entry name" value="Peptidase_S8"/>
    <property type="match status" value="1"/>
</dbReference>
<dbReference type="CDD" id="cd04852">
    <property type="entry name" value="Peptidases_S8_3"/>
    <property type="match status" value="1"/>
</dbReference>
<keyword evidence="15" id="KW-1185">Reference proteome</keyword>
<dbReference type="PRINTS" id="PR00723">
    <property type="entry name" value="SUBTILISIN"/>
</dbReference>
<keyword evidence="6 9" id="KW-0720">Serine protease</keyword>
<evidence type="ECO:0000313" key="15">
    <source>
        <dbReference type="Proteomes" id="UP000653305"/>
    </source>
</evidence>
<dbReference type="SUPFAM" id="SSF52743">
    <property type="entry name" value="Subtilisin-like"/>
    <property type="match status" value="1"/>
</dbReference>
<gene>
    <name evidence="14" type="ORF">PHJA_002020200</name>
</gene>
<evidence type="ECO:0000256" key="10">
    <source>
        <dbReference type="SAM" id="SignalP"/>
    </source>
</evidence>
<dbReference type="InterPro" id="IPR045051">
    <property type="entry name" value="SBT"/>
</dbReference>
<dbReference type="InterPro" id="IPR023827">
    <property type="entry name" value="Peptidase_S8_Asp-AS"/>
</dbReference>
<dbReference type="Gene3D" id="3.40.50.200">
    <property type="entry name" value="Peptidase S8/S53 domain"/>
    <property type="match status" value="1"/>
</dbReference>
<keyword evidence="5 9" id="KW-0378">Hydrolase</keyword>
<dbReference type="Pfam" id="PF05922">
    <property type="entry name" value="Inhibitor_I9"/>
    <property type="match status" value="1"/>
</dbReference>
<feature type="active site" description="Charge relay system" evidence="8 9">
    <location>
        <position position="142"/>
    </location>
</feature>
<accession>A0A830CSC6</accession>
<protein>
    <submittedName>
        <fullName evidence="14">Subtilisin-like protease</fullName>
    </submittedName>
</protein>
<evidence type="ECO:0000259" key="11">
    <source>
        <dbReference type="Pfam" id="PF00082"/>
    </source>
</evidence>
<evidence type="ECO:0000313" key="14">
    <source>
        <dbReference type="EMBL" id="GFP98763.1"/>
    </source>
</evidence>
<comment type="subcellular location">
    <subcellularLocation>
        <location evidence="1">Secreted</location>
    </subcellularLocation>
</comment>
<evidence type="ECO:0000256" key="4">
    <source>
        <dbReference type="ARBA" id="ARBA00022729"/>
    </source>
</evidence>
<sequence>MAPMFLLLLLSIIPLPMLTFRPALANNNNSDLQTYIVHVSLPDIPLSLGSKDLLGYYHSFLPQSSDRIVHTYRNVINGFAAKLTPHELEDMSTKAGFLYARPSNKYMLHTTHSPAFLGLYPNQGPWSSPANFGKGIIIGVLDSGITPGHPSFNDQGVPPPPADWKGKCELNSCNNKIIGARNLIDQDPGPPIDKDGHGTHTASTAAGNFVEGANLFGQANGTASGVAPLAHLSIYRVCSGVYCEDAALLAGIDAAIDDGVHVISISIGNINPVPFYRDSIAIGSFAAMQKGIFVSCSAGNFGPGPYSLSNEAPWILTVGASTTDRRIVGVVKLGNGDEIEGESLGHPSFPNTSLPLVNGFVKRSGGKIVLFEPGVSYPLSIERVFEKEGVAGMVLMNNEIEAYDTIVYPKAPLPTVVVSNFAGEKIKAYINSTVKPFAAISFKGTIVGADKTAPAVAVFSSRGPNLASPGILKPDIIGPGVDILAAWHEPVDKSIRRSEEAFYYNIISGTSMSCPHLSGVAALVKTVHPDWSPAMIKSAIMTTATQVNLNKDPIVDQRQVPANIFAIGAGHVNPSLALDPGLVYDIQSRDYISYLCSLFDEKRVEVIAREKIDCDGPEYGEGQLSEAQLNYPSLAVELGNATLMYSRTVTNVGGAKSTYNVEIESVAGVNMIVEPTVLVFSEVNEKITYNVQLSRQDYDFTMSTNVSDYVQGSIAWVSADHKVRIPVSSSAASRLHRSSSALKLLCSICTSQINPYSALIAPPKPNPTLNSPFITTTNLAPFAQTRQLPHSPPLQSSSINITLAKSCAPTRVKTNPEIKRKREVDSKPALTFGEFSVWAKEKLAPYKVSFGREKRDSTFVVVNVKKCILNRQLREERNDLVRYVQRLSVVVNDAQFQSECADKYRLKFHETEQELWRICQVLATNRRVSSSNS</sequence>
<name>A0A830CSC6_9LAMI</name>
<dbReference type="PANTHER" id="PTHR10795">
    <property type="entry name" value="PROPROTEIN CONVERTASE SUBTILISIN/KEXIN"/>
    <property type="match status" value="1"/>
</dbReference>
<dbReference type="InterPro" id="IPR036852">
    <property type="entry name" value="Peptidase_S8/S53_dom_sf"/>
</dbReference>
<keyword evidence="4 10" id="KW-0732">Signal</keyword>
<dbReference type="Gene3D" id="2.60.40.2310">
    <property type="match status" value="1"/>
</dbReference>
<organism evidence="14 15">
    <name type="scientific">Phtheirospermum japonicum</name>
    <dbReference type="NCBI Taxonomy" id="374723"/>
    <lineage>
        <taxon>Eukaryota</taxon>
        <taxon>Viridiplantae</taxon>
        <taxon>Streptophyta</taxon>
        <taxon>Embryophyta</taxon>
        <taxon>Tracheophyta</taxon>
        <taxon>Spermatophyta</taxon>
        <taxon>Magnoliopsida</taxon>
        <taxon>eudicotyledons</taxon>
        <taxon>Gunneridae</taxon>
        <taxon>Pentapetalae</taxon>
        <taxon>asterids</taxon>
        <taxon>lamiids</taxon>
        <taxon>Lamiales</taxon>
        <taxon>Orobanchaceae</taxon>
        <taxon>Orobanchaceae incertae sedis</taxon>
        <taxon>Phtheirospermum</taxon>
    </lineage>
</organism>
<dbReference type="GO" id="GO:0004252">
    <property type="term" value="F:serine-type endopeptidase activity"/>
    <property type="evidence" value="ECO:0007669"/>
    <property type="project" value="UniProtKB-UniRule"/>
</dbReference>
<dbReference type="EMBL" id="BMAC01000542">
    <property type="protein sequence ID" value="GFP98763.1"/>
    <property type="molecule type" value="Genomic_DNA"/>
</dbReference>
<comment type="similarity">
    <text evidence="2 9">Belongs to the peptidase S8 family.</text>
</comment>
<evidence type="ECO:0000259" key="13">
    <source>
        <dbReference type="Pfam" id="PF17766"/>
    </source>
</evidence>
<evidence type="ECO:0000259" key="12">
    <source>
        <dbReference type="Pfam" id="PF05922"/>
    </source>
</evidence>
<dbReference type="InterPro" id="IPR041469">
    <property type="entry name" value="Subtilisin-like_FN3"/>
</dbReference>
<proteinExistence type="inferred from homology"/>
<keyword evidence="7" id="KW-0325">Glycoprotein</keyword>
<dbReference type="PROSITE" id="PS51892">
    <property type="entry name" value="SUBTILASE"/>
    <property type="match status" value="1"/>
</dbReference>
<feature type="active site" description="Charge relay system" evidence="8 9">
    <location>
        <position position="511"/>
    </location>
</feature>
<feature type="chain" id="PRO_5032990939" evidence="10">
    <location>
        <begin position="26"/>
        <end position="933"/>
    </location>
</feature>
<feature type="domain" description="Subtilisin-like protease fibronectin type-III" evidence="13">
    <location>
        <begin position="628"/>
        <end position="727"/>
    </location>
</feature>
<evidence type="ECO:0000256" key="3">
    <source>
        <dbReference type="ARBA" id="ARBA00022670"/>
    </source>
</evidence>
<evidence type="ECO:0000256" key="1">
    <source>
        <dbReference type="ARBA" id="ARBA00004613"/>
    </source>
</evidence>
<dbReference type="CDD" id="cd02120">
    <property type="entry name" value="PA_subtilisin_like"/>
    <property type="match status" value="1"/>
</dbReference>
<feature type="domain" description="Peptidase S8/S53" evidence="11">
    <location>
        <begin position="133"/>
        <end position="558"/>
    </location>
</feature>
<dbReference type="AlphaFoldDB" id="A0A830CSC6"/>
<dbReference type="InterPro" id="IPR015500">
    <property type="entry name" value="Peptidase_S8_subtilisin-rel"/>
</dbReference>
<dbReference type="InterPro" id="IPR010259">
    <property type="entry name" value="S8pro/Inhibitor_I9"/>
</dbReference>
<dbReference type="Proteomes" id="UP000653305">
    <property type="component" value="Unassembled WGS sequence"/>
</dbReference>
<reference evidence="14" key="1">
    <citation type="submission" date="2020-07" db="EMBL/GenBank/DDBJ databases">
        <title>Ethylene signaling mediates host invasion by parasitic plants.</title>
        <authorList>
            <person name="Yoshida S."/>
        </authorList>
    </citation>
    <scope>NUCLEOTIDE SEQUENCE</scope>
    <source>
        <strain evidence="14">Okayama</strain>
    </source>
</reference>
<dbReference type="InterPro" id="IPR034197">
    <property type="entry name" value="Peptidases_S8_3"/>
</dbReference>
<dbReference type="Pfam" id="PF17766">
    <property type="entry name" value="fn3_6"/>
    <property type="match status" value="1"/>
</dbReference>
<dbReference type="InterPro" id="IPR000209">
    <property type="entry name" value="Peptidase_S8/S53_dom"/>
</dbReference>
<dbReference type="PROSITE" id="PS00136">
    <property type="entry name" value="SUBTILASE_ASP"/>
    <property type="match status" value="1"/>
</dbReference>
<evidence type="ECO:0000256" key="9">
    <source>
        <dbReference type="PROSITE-ProRule" id="PRU01240"/>
    </source>
</evidence>
<evidence type="ECO:0000256" key="5">
    <source>
        <dbReference type="ARBA" id="ARBA00022801"/>
    </source>
</evidence>
<comment type="caution">
    <text evidence="14">The sequence shown here is derived from an EMBL/GenBank/DDBJ whole genome shotgun (WGS) entry which is preliminary data.</text>
</comment>
<dbReference type="GO" id="GO:0005576">
    <property type="term" value="C:extracellular region"/>
    <property type="evidence" value="ECO:0007669"/>
    <property type="project" value="UniProtKB-SubCell"/>
</dbReference>
<feature type="domain" description="Inhibitor I9" evidence="12">
    <location>
        <begin position="64"/>
        <end position="109"/>
    </location>
</feature>
<dbReference type="Gene3D" id="3.50.30.30">
    <property type="match status" value="1"/>
</dbReference>
<evidence type="ECO:0000256" key="7">
    <source>
        <dbReference type="ARBA" id="ARBA00023180"/>
    </source>
</evidence>
<keyword evidence="3 9" id="KW-0645">Protease</keyword>
<dbReference type="GO" id="GO:0006508">
    <property type="term" value="P:proteolysis"/>
    <property type="evidence" value="ECO:0007669"/>
    <property type="project" value="UniProtKB-KW"/>
</dbReference>
<feature type="signal peptide" evidence="10">
    <location>
        <begin position="1"/>
        <end position="25"/>
    </location>
</feature>
<feature type="active site" description="Charge relay system" evidence="8 9">
    <location>
        <position position="197"/>
    </location>
</feature>
<evidence type="ECO:0000256" key="6">
    <source>
        <dbReference type="ARBA" id="ARBA00022825"/>
    </source>
</evidence>
<dbReference type="Gene3D" id="3.30.70.80">
    <property type="entry name" value="Peptidase S8 propeptide/proteinase inhibitor I9"/>
    <property type="match status" value="1"/>
</dbReference>